<reference evidence="1" key="2">
    <citation type="journal article" date="2015" name="Fish Shellfish Immunol.">
        <title>Early steps in the European eel (Anguilla anguilla)-Vibrio vulnificus interaction in the gills: Role of the RtxA13 toxin.</title>
        <authorList>
            <person name="Callol A."/>
            <person name="Pajuelo D."/>
            <person name="Ebbesson L."/>
            <person name="Teles M."/>
            <person name="MacKenzie S."/>
            <person name="Amaro C."/>
        </authorList>
    </citation>
    <scope>NUCLEOTIDE SEQUENCE</scope>
</reference>
<dbReference type="EMBL" id="GBXM01027580">
    <property type="protein sequence ID" value="JAH80997.1"/>
    <property type="molecule type" value="Transcribed_RNA"/>
</dbReference>
<protein>
    <submittedName>
        <fullName evidence="1">Uncharacterized protein</fullName>
    </submittedName>
</protein>
<accession>A0A0E9VSH6</accession>
<name>A0A0E9VSH6_ANGAN</name>
<evidence type="ECO:0000313" key="1">
    <source>
        <dbReference type="EMBL" id="JAH80997.1"/>
    </source>
</evidence>
<reference evidence="1" key="1">
    <citation type="submission" date="2014-11" db="EMBL/GenBank/DDBJ databases">
        <authorList>
            <person name="Amaro Gonzalez C."/>
        </authorList>
    </citation>
    <scope>NUCLEOTIDE SEQUENCE</scope>
</reference>
<dbReference type="EMBL" id="GBXM01026243">
    <property type="protein sequence ID" value="JAH82334.1"/>
    <property type="molecule type" value="Transcribed_RNA"/>
</dbReference>
<organism evidence="1">
    <name type="scientific">Anguilla anguilla</name>
    <name type="common">European freshwater eel</name>
    <name type="synonym">Muraena anguilla</name>
    <dbReference type="NCBI Taxonomy" id="7936"/>
    <lineage>
        <taxon>Eukaryota</taxon>
        <taxon>Metazoa</taxon>
        <taxon>Chordata</taxon>
        <taxon>Craniata</taxon>
        <taxon>Vertebrata</taxon>
        <taxon>Euteleostomi</taxon>
        <taxon>Actinopterygii</taxon>
        <taxon>Neopterygii</taxon>
        <taxon>Teleostei</taxon>
        <taxon>Anguilliformes</taxon>
        <taxon>Anguillidae</taxon>
        <taxon>Anguilla</taxon>
    </lineage>
</organism>
<sequence length="17" mass="1801">MDRPGLTGSQGRIGDKL</sequence>
<proteinExistence type="predicted"/>
<dbReference type="AlphaFoldDB" id="A0A0E9VSH6"/>